<reference evidence="4" key="1">
    <citation type="submission" date="2021-01" db="EMBL/GenBank/DDBJ databases">
        <authorList>
            <person name="Corre E."/>
            <person name="Pelletier E."/>
            <person name="Niang G."/>
            <person name="Scheremetjew M."/>
            <person name="Finn R."/>
            <person name="Kale V."/>
            <person name="Holt S."/>
            <person name="Cochrane G."/>
            <person name="Meng A."/>
            <person name="Brown T."/>
            <person name="Cohen L."/>
        </authorList>
    </citation>
    <scope>NUCLEOTIDE SEQUENCE</scope>
    <source>
        <strain evidence="4">CCMP1510</strain>
    </source>
</reference>
<gene>
    <name evidence="4" type="ORF">ALAG00032_LOCUS901</name>
</gene>
<protein>
    <recommendedName>
        <fullName evidence="5">Mitochondrial carrier protein</fullName>
    </recommendedName>
</protein>
<evidence type="ECO:0008006" key="5">
    <source>
        <dbReference type="Google" id="ProtNLM"/>
    </source>
</evidence>
<dbReference type="InterPro" id="IPR023395">
    <property type="entry name" value="MCP_dom_sf"/>
</dbReference>
<organism evidence="4">
    <name type="scientific">Aureoumbra lagunensis</name>
    <dbReference type="NCBI Taxonomy" id="44058"/>
    <lineage>
        <taxon>Eukaryota</taxon>
        <taxon>Sar</taxon>
        <taxon>Stramenopiles</taxon>
        <taxon>Ochrophyta</taxon>
        <taxon>Pelagophyceae</taxon>
        <taxon>Pelagomonadales</taxon>
        <taxon>Aureoumbra</taxon>
    </lineage>
</organism>
<evidence type="ECO:0000313" key="4">
    <source>
        <dbReference type="EMBL" id="CAE0360172.1"/>
    </source>
</evidence>
<comment type="subcellular location">
    <subcellularLocation>
        <location evidence="1">Membrane</location>
    </subcellularLocation>
</comment>
<sequence length="316" mass="34783">MKTGSYYEVNKRKSRWGDTESPSQVVDPGWPTVDSINSALRRGILSGLAGASAMMIQVSLFIPVDTLLAVQYRYGESATVAWRRLIAQGYGRFYCGIFPALIQGPAARFGDTASNATVLNALDSARITREAPTVIKTTIASGFAAAWRVFIIPVDVSKTLWQIYGPLGPKKIFEQYLKFGVGGFYFGSLTAFSAAFLGHLPWYCTFNSLDQSLPTFSPIIRNACLGFTASFVSDSCTNCFRVLKAIRQAEGLSYTDAIASVVKQQGVFGLLTRGLKTRIIANGIQGIFFTVLWRSIESSFLLRSQQQGERKQIKER</sequence>
<dbReference type="EMBL" id="HBIJ01001215">
    <property type="protein sequence ID" value="CAE0360172.1"/>
    <property type="molecule type" value="Transcribed_RNA"/>
</dbReference>
<keyword evidence="3" id="KW-0472">Membrane</keyword>
<name>A0A7S3NH49_9STRA</name>
<evidence type="ECO:0000256" key="2">
    <source>
        <dbReference type="ARBA" id="ARBA00022692"/>
    </source>
</evidence>
<evidence type="ECO:0000256" key="1">
    <source>
        <dbReference type="ARBA" id="ARBA00004370"/>
    </source>
</evidence>
<proteinExistence type="predicted"/>
<dbReference type="Gene3D" id="1.50.40.10">
    <property type="entry name" value="Mitochondrial carrier domain"/>
    <property type="match status" value="1"/>
</dbReference>
<dbReference type="AlphaFoldDB" id="A0A7S3NH49"/>
<evidence type="ECO:0000256" key="3">
    <source>
        <dbReference type="ARBA" id="ARBA00023136"/>
    </source>
</evidence>
<keyword evidence="2" id="KW-0812">Transmembrane</keyword>
<dbReference type="PANTHER" id="PTHR47567">
    <property type="entry name" value="MITOCHONDRIAL SUBSTRATE/SOLUTE CARRIER"/>
    <property type="match status" value="1"/>
</dbReference>
<dbReference type="PANTHER" id="PTHR47567:SF1">
    <property type="entry name" value="NAD-DEPENDENT EPIMERASE_DEHYDRATASE DOMAIN-CONTAINING PROTEIN"/>
    <property type="match status" value="1"/>
</dbReference>
<dbReference type="SUPFAM" id="SSF103506">
    <property type="entry name" value="Mitochondrial carrier"/>
    <property type="match status" value="1"/>
</dbReference>
<dbReference type="GO" id="GO:0016020">
    <property type="term" value="C:membrane"/>
    <property type="evidence" value="ECO:0007669"/>
    <property type="project" value="UniProtKB-SubCell"/>
</dbReference>
<accession>A0A7S3NH49</accession>